<dbReference type="SUPFAM" id="SSF47090">
    <property type="entry name" value="PGBD-like"/>
    <property type="match status" value="1"/>
</dbReference>
<dbReference type="InterPro" id="IPR002477">
    <property type="entry name" value="Peptidoglycan-bd-like"/>
</dbReference>
<dbReference type="Pfam" id="PF01471">
    <property type="entry name" value="PG_binding_1"/>
    <property type="match status" value="1"/>
</dbReference>
<dbReference type="AlphaFoldDB" id="A0A0M6XVP8"/>
<dbReference type="Gene3D" id="1.10.101.10">
    <property type="entry name" value="PGBD-like superfamily/PGBD"/>
    <property type="match status" value="1"/>
</dbReference>
<proteinExistence type="predicted"/>
<dbReference type="RefSeq" id="WP_023004111.1">
    <property type="nucleotide sequence ID" value="NZ_CP045627.1"/>
</dbReference>
<organism evidence="2 3">
    <name type="scientific">Roseibium aggregatum</name>
    <dbReference type="NCBI Taxonomy" id="187304"/>
    <lineage>
        <taxon>Bacteria</taxon>
        <taxon>Pseudomonadati</taxon>
        <taxon>Pseudomonadota</taxon>
        <taxon>Alphaproteobacteria</taxon>
        <taxon>Hyphomicrobiales</taxon>
        <taxon>Stappiaceae</taxon>
        <taxon>Roseibium</taxon>
    </lineage>
</organism>
<dbReference type="Proteomes" id="UP000048926">
    <property type="component" value="Unassembled WGS sequence"/>
</dbReference>
<dbReference type="STRING" id="187304.B0E33_28355"/>
<reference evidence="3" key="1">
    <citation type="submission" date="2015-07" db="EMBL/GenBank/DDBJ databases">
        <authorList>
            <person name="Rodrigo-Torres Lidia"/>
            <person name="Arahal R.David."/>
        </authorList>
    </citation>
    <scope>NUCLEOTIDE SEQUENCE [LARGE SCALE GENOMIC DNA]</scope>
    <source>
        <strain evidence="3">CECT 4801</strain>
    </source>
</reference>
<keyword evidence="3" id="KW-1185">Reference proteome</keyword>
<sequence length="276" mass="30087">MALTSPYFRNVPQLTAASTNSPWLGSGSSGHGVHLVQFGLIDLGFPMPKSVGGTGLSPDGVYGSETVQKVKEFQRSTHGGAPIKDDGAVGRNTMAKLDRALASFTHKVRVHIFVVVTPDAPVATAETTAKELYGHYGINFEVASIQSLALTAAEETEFSQHGLLFARMKELAEAHTSVRIRPNEIMVFYIRRFNPDTDLALSKANHTGAVTRIKKNADASTLAHEVAHNLIDSPRGVSEHVAHKQNILATLPRTTPFVLSFEQIQQMRRNIRLLRA</sequence>
<gene>
    <name evidence="2" type="ORF">LAL4801_00344</name>
</gene>
<evidence type="ECO:0000313" key="2">
    <source>
        <dbReference type="EMBL" id="CTQ41924.1"/>
    </source>
</evidence>
<protein>
    <submittedName>
        <fullName evidence="2">Putative peptidoglycan binding domain protein</fullName>
    </submittedName>
</protein>
<name>A0A0M6XVP8_9HYPH</name>
<dbReference type="InterPro" id="IPR036365">
    <property type="entry name" value="PGBD-like_sf"/>
</dbReference>
<dbReference type="InterPro" id="IPR036366">
    <property type="entry name" value="PGBDSf"/>
</dbReference>
<accession>A0A0M6XVP8</accession>
<evidence type="ECO:0000259" key="1">
    <source>
        <dbReference type="Pfam" id="PF01471"/>
    </source>
</evidence>
<evidence type="ECO:0000313" key="3">
    <source>
        <dbReference type="Proteomes" id="UP000048926"/>
    </source>
</evidence>
<feature type="domain" description="Peptidoglycan binding-like" evidence="1">
    <location>
        <begin position="30"/>
        <end position="97"/>
    </location>
</feature>
<dbReference type="EMBL" id="CXST01000001">
    <property type="protein sequence ID" value="CTQ41924.1"/>
    <property type="molecule type" value="Genomic_DNA"/>
</dbReference>